<sequence length="95" mass="10765">MSIISSRRRHKVDSMVAFGGTIPLSLGFSCYTTWSFLSLLPLLSEFYSREQTVHRCSCILNSGRELSRDEHLRIWKILLGLHSAQSGTVYTINTS</sequence>
<dbReference type="PROSITE" id="PS51257">
    <property type="entry name" value="PROKAR_LIPOPROTEIN"/>
    <property type="match status" value="1"/>
</dbReference>
<reference evidence="2 3" key="1">
    <citation type="submission" date="2015-10" db="EMBL/GenBank/DDBJ databases">
        <title>Full genome of DAOMC 229536 Phialocephala scopiformis, a fungal endophyte of spruce producing the potent anti-insectan compound rugulosin.</title>
        <authorList>
            <consortium name="DOE Joint Genome Institute"/>
            <person name="Walker A.K."/>
            <person name="Frasz S.L."/>
            <person name="Seifert K.A."/>
            <person name="Miller J.D."/>
            <person name="Mondo S.J."/>
            <person name="Labutti K."/>
            <person name="Lipzen A."/>
            <person name="Dockter R."/>
            <person name="Kennedy M."/>
            <person name="Grigoriev I.V."/>
            <person name="Spatafora J.W."/>
        </authorList>
    </citation>
    <scope>NUCLEOTIDE SEQUENCE [LARGE SCALE GENOMIC DNA]</scope>
    <source>
        <strain evidence="2 3">CBS 120377</strain>
    </source>
</reference>
<feature type="transmembrane region" description="Helical" evidence="1">
    <location>
        <begin position="12"/>
        <end position="34"/>
    </location>
</feature>
<keyword evidence="1" id="KW-1133">Transmembrane helix</keyword>
<dbReference type="GeneID" id="28816663"/>
<keyword evidence="1" id="KW-0812">Transmembrane</keyword>
<dbReference type="AlphaFoldDB" id="A0A132B6B1"/>
<dbReference type="EMBL" id="KQ947438">
    <property type="protein sequence ID" value="KUJ07793.1"/>
    <property type="molecule type" value="Genomic_DNA"/>
</dbReference>
<organism evidence="2 3">
    <name type="scientific">Mollisia scopiformis</name>
    <name type="common">Conifer needle endophyte fungus</name>
    <name type="synonym">Phialocephala scopiformis</name>
    <dbReference type="NCBI Taxonomy" id="149040"/>
    <lineage>
        <taxon>Eukaryota</taxon>
        <taxon>Fungi</taxon>
        <taxon>Dikarya</taxon>
        <taxon>Ascomycota</taxon>
        <taxon>Pezizomycotina</taxon>
        <taxon>Leotiomycetes</taxon>
        <taxon>Helotiales</taxon>
        <taxon>Mollisiaceae</taxon>
        <taxon>Mollisia</taxon>
    </lineage>
</organism>
<accession>A0A132B6B1</accession>
<dbReference type="Proteomes" id="UP000070700">
    <property type="component" value="Unassembled WGS sequence"/>
</dbReference>
<dbReference type="RefSeq" id="XP_018062148.1">
    <property type="nucleotide sequence ID" value="XM_018206937.1"/>
</dbReference>
<gene>
    <name evidence="2" type="ORF">LY89DRAFT_352782</name>
</gene>
<name>A0A132B6B1_MOLSC</name>
<keyword evidence="1" id="KW-0472">Membrane</keyword>
<evidence type="ECO:0000313" key="3">
    <source>
        <dbReference type="Proteomes" id="UP000070700"/>
    </source>
</evidence>
<proteinExistence type="predicted"/>
<evidence type="ECO:0000256" key="1">
    <source>
        <dbReference type="SAM" id="Phobius"/>
    </source>
</evidence>
<dbReference type="KEGG" id="psco:LY89DRAFT_352782"/>
<evidence type="ECO:0000313" key="2">
    <source>
        <dbReference type="EMBL" id="KUJ07793.1"/>
    </source>
</evidence>
<protein>
    <submittedName>
        <fullName evidence="2">Uncharacterized protein</fullName>
    </submittedName>
</protein>
<dbReference type="InParanoid" id="A0A132B6B1"/>
<keyword evidence="3" id="KW-1185">Reference proteome</keyword>